<keyword evidence="1" id="KW-0732">Signal</keyword>
<accession>A0ABP3RN14</accession>
<proteinExistence type="predicted"/>
<reference evidence="3" key="1">
    <citation type="journal article" date="2019" name="Int. J. Syst. Evol. Microbiol.">
        <title>The Global Catalogue of Microorganisms (GCM) 10K type strain sequencing project: providing services to taxonomists for standard genome sequencing and annotation.</title>
        <authorList>
            <consortium name="The Broad Institute Genomics Platform"/>
            <consortium name="The Broad Institute Genome Sequencing Center for Infectious Disease"/>
            <person name="Wu L."/>
            <person name="Ma J."/>
        </authorList>
    </citation>
    <scope>NUCLEOTIDE SEQUENCE [LARGE SCALE GENOMIC DNA]</scope>
    <source>
        <strain evidence="3">JCM 15115</strain>
    </source>
</reference>
<evidence type="ECO:0000256" key="1">
    <source>
        <dbReference type="SAM" id="SignalP"/>
    </source>
</evidence>
<feature type="signal peptide" evidence="1">
    <location>
        <begin position="1"/>
        <end position="25"/>
    </location>
</feature>
<sequence length="227" mass="25197">MPSRRTAISIIAASLIAATATYALAQTGKGSTMTSTTSAEEIAFPLNDHLPTGYREARRRSATVDGETAELVRYERVDGRNAGFGGEHFSTLTASNGRLKGFARIDLDLVGHDLPSREEAQAVAMDFLQKQAPDLLPGMKLSWIDPHDEPLRVIRDGRTENLTLKGMKVKMRNTADGRWFWVIVGADRKVMVFERDIHWITFPGHRGTEKWLHDSWLVEGGHSLNAA</sequence>
<feature type="chain" id="PRO_5045203864" evidence="1">
    <location>
        <begin position="26"/>
        <end position="227"/>
    </location>
</feature>
<evidence type="ECO:0000313" key="2">
    <source>
        <dbReference type="EMBL" id="GAA0610921.1"/>
    </source>
</evidence>
<dbReference type="Proteomes" id="UP001424441">
    <property type="component" value="Unassembled WGS sequence"/>
</dbReference>
<protein>
    <submittedName>
        <fullName evidence="2">Uncharacterized protein</fullName>
    </submittedName>
</protein>
<organism evidence="2 3">
    <name type="scientific">Paenochrobactrum glaciei</name>
    <dbReference type="NCBI Taxonomy" id="486407"/>
    <lineage>
        <taxon>Bacteria</taxon>
        <taxon>Pseudomonadati</taxon>
        <taxon>Pseudomonadota</taxon>
        <taxon>Alphaproteobacteria</taxon>
        <taxon>Hyphomicrobiales</taxon>
        <taxon>Brucellaceae</taxon>
        <taxon>Paenochrobactrum</taxon>
    </lineage>
</organism>
<name>A0ABP3RN14_9HYPH</name>
<comment type="caution">
    <text evidence="2">The sequence shown here is derived from an EMBL/GenBank/DDBJ whole genome shotgun (WGS) entry which is preliminary data.</text>
</comment>
<dbReference type="RefSeq" id="WP_343806711.1">
    <property type="nucleotide sequence ID" value="NZ_BAAADE010000007.1"/>
</dbReference>
<evidence type="ECO:0000313" key="3">
    <source>
        <dbReference type="Proteomes" id="UP001424441"/>
    </source>
</evidence>
<dbReference type="EMBL" id="BAAADE010000007">
    <property type="protein sequence ID" value="GAA0610921.1"/>
    <property type="molecule type" value="Genomic_DNA"/>
</dbReference>
<gene>
    <name evidence="2" type="ORF">GCM10008943_28130</name>
</gene>
<keyword evidence="3" id="KW-1185">Reference proteome</keyword>